<dbReference type="AlphaFoldDB" id="A0A0M0GD88"/>
<keyword evidence="3" id="KW-0021">Allosteric enzyme</keyword>
<dbReference type="NCBIfam" id="TIGR02506">
    <property type="entry name" value="NrdE_NrdA"/>
    <property type="match status" value="1"/>
</dbReference>
<dbReference type="STRING" id="1459.AF332_11995"/>
<dbReference type="OrthoDB" id="9762933at2"/>
<evidence type="ECO:0000313" key="12">
    <source>
        <dbReference type="EMBL" id="KON87477.1"/>
    </source>
</evidence>
<protein>
    <recommendedName>
        <fullName evidence="2 10">Ribonucleoside-diphosphate reductase</fullName>
        <ecNumber evidence="2 10">1.17.4.1</ecNumber>
    </recommendedName>
</protein>
<keyword evidence="8" id="KW-1015">Disulfide bond</keyword>
<dbReference type="Pfam" id="PF02867">
    <property type="entry name" value="Ribonuc_red_lgC"/>
    <property type="match status" value="1"/>
</dbReference>
<dbReference type="InterPro" id="IPR013554">
    <property type="entry name" value="RNR_N"/>
</dbReference>
<dbReference type="EC" id="1.17.4.1" evidence="2 10"/>
<dbReference type="UniPathway" id="UPA00326"/>
<dbReference type="EMBL" id="LGUF01000007">
    <property type="protein sequence ID" value="KON87477.1"/>
    <property type="molecule type" value="Genomic_DNA"/>
</dbReference>
<reference evidence="13" key="1">
    <citation type="submission" date="2015-07" db="EMBL/GenBank/DDBJ databases">
        <title>Fjat-10036 dsm4.</title>
        <authorList>
            <person name="Liu B."/>
            <person name="Wang J."/>
            <person name="Zhu Y."/>
            <person name="Liu G."/>
            <person name="Chen Q."/>
            <person name="Chen Z."/>
            <person name="Lan J."/>
            <person name="Che J."/>
            <person name="Ge C."/>
            <person name="Shi H."/>
            <person name="Pan Z."/>
            <person name="Liu X."/>
        </authorList>
    </citation>
    <scope>NUCLEOTIDE SEQUENCE [LARGE SCALE GENOMIC DNA]</scope>
    <source>
        <strain evidence="13">DSM 4</strain>
    </source>
</reference>
<dbReference type="SUPFAM" id="SSF51998">
    <property type="entry name" value="PFL-like glycyl radical enzymes"/>
    <property type="match status" value="1"/>
</dbReference>
<keyword evidence="13" id="KW-1185">Reference proteome</keyword>
<feature type="domain" description="Ribonucleotide reductase large subunit" evidence="11">
    <location>
        <begin position="555"/>
        <end position="577"/>
    </location>
</feature>
<dbReference type="InterPro" id="IPR000788">
    <property type="entry name" value="RNR_lg_C"/>
</dbReference>
<comment type="function">
    <text evidence="10">Provides the precursors necessary for DNA synthesis. Catalyzes the biosynthesis of deoxyribonucleotides from the corresponding ribonucleotides.</text>
</comment>
<keyword evidence="4" id="KW-0547">Nucleotide-binding</keyword>
<dbReference type="Gene3D" id="1.10.1650.20">
    <property type="match status" value="1"/>
</dbReference>
<dbReference type="PATRIC" id="fig|1459.3.peg.2587"/>
<accession>A0A0M0GD88</accession>
<evidence type="ECO:0000256" key="4">
    <source>
        <dbReference type="ARBA" id="ARBA00022741"/>
    </source>
</evidence>
<dbReference type="InterPro" id="IPR026459">
    <property type="entry name" value="RNR_1b_NrdE"/>
</dbReference>
<dbReference type="Pfam" id="PF00317">
    <property type="entry name" value="Ribonuc_red_lgN"/>
    <property type="match status" value="1"/>
</dbReference>
<dbReference type="RefSeq" id="WP_053434835.1">
    <property type="nucleotide sequence ID" value="NZ_LGUF01000007.1"/>
</dbReference>
<dbReference type="NCBIfam" id="TIGR04170">
    <property type="entry name" value="RNR_1b_NrdE"/>
    <property type="match status" value="1"/>
</dbReference>
<dbReference type="PROSITE" id="PS00089">
    <property type="entry name" value="RIBORED_LARGE"/>
    <property type="match status" value="1"/>
</dbReference>
<dbReference type="Gene3D" id="3.20.70.20">
    <property type="match status" value="1"/>
</dbReference>
<evidence type="ECO:0000256" key="10">
    <source>
        <dbReference type="RuleBase" id="RU003410"/>
    </source>
</evidence>
<dbReference type="PANTHER" id="PTHR11573">
    <property type="entry name" value="RIBONUCLEOSIDE-DIPHOSPHATE REDUCTASE LARGE CHAIN"/>
    <property type="match status" value="1"/>
</dbReference>
<dbReference type="Pfam" id="PF08343">
    <property type="entry name" value="RNR_N"/>
    <property type="match status" value="1"/>
</dbReference>
<evidence type="ECO:0000256" key="5">
    <source>
        <dbReference type="ARBA" id="ARBA00022840"/>
    </source>
</evidence>
<keyword evidence="5" id="KW-0067">ATP-binding</keyword>
<dbReference type="PANTHER" id="PTHR11573:SF30">
    <property type="entry name" value="RIBONUCLEOSIDE-DIPHOSPHATE REDUCTASE 2 SUBUNIT ALPHA"/>
    <property type="match status" value="1"/>
</dbReference>
<evidence type="ECO:0000313" key="13">
    <source>
        <dbReference type="Proteomes" id="UP000037109"/>
    </source>
</evidence>
<name>A0A0M0GD88_SPOGL</name>
<evidence type="ECO:0000256" key="7">
    <source>
        <dbReference type="ARBA" id="ARBA00023116"/>
    </source>
</evidence>
<dbReference type="InterPro" id="IPR039718">
    <property type="entry name" value="Rrm1"/>
</dbReference>
<evidence type="ECO:0000256" key="9">
    <source>
        <dbReference type="ARBA" id="ARBA00047754"/>
    </source>
</evidence>
<evidence type="ECO:0000256" key="3">
    <source>
        <dbReference type="ARBA" id="ARBA00022533"/>
    </source>
</evidence>
<evidence type="ECO:0000256" key="1">
    <source>
        <dbReference type="ARBA" id="ARBA00010406"/>
    </source>
</evidence>
<comment type="caution">
    <text evidence="12">The sequence shown here is derived from an EMBL/GenBank/DDBJ whole genome shotgun (WGS) entry which is preliminary data.</text>
</comment>
<keyword evidence="6 10" id="KW-0560">Oxidoreductase</keyword>
<keyword evidence="7 10" id="KW-0215">Deoxyribonucleotide synthesis</keyword>
<organism evidence="12 13">
    <name type="scientific">Sporosarcina globispora</name>
    <name type="common">Bacillus globisporus</name>
    <dbReference type="NCBI Taxonomy" id="1459"/>
    <lineage>
        <taxon>Bacteria</taxon>
        <taxon>Bacillati</taxon>
        <taxon>Bacillota</taxon>
        <taxon>Bacilli</taxon>
        <taxon>Bacillales</taxon>
        <taxon>Caryophanaceae</taxon>
        <taxon>Sporosarcina</taxon>
    </lineage>
</organism>
<dbReference type="InterPro" id="IPR008926">
    <property type="entry name" value="RNR_R1-su_N"/>
</dbReference>
<gene>
    <name evidence="12" type="ORF">AF332_11995</name>
</gene>
<dbReference type="GO" id="GO:0005524">
    <property type="term" value="F:ATP binding"/>
    <property type="evidence" value="ECO:0007669"/>
    <property type="project" value="UniProtKB-KW"/>
</dbReference>
<sequence length="697" mass="80104">MKEYLKLNNEVLNTYTLTGKIDREKDKEAAKVYFLEEINKQTVFFHNLKEKLDYLVEEEYYEEGFLDKYDFKFIKKIFDIAYGYKFRFPSFMSAFKFYNNYALKTRDGKNILERYEDRMAIIALYLANGDKKLAEKSIRHMMESYQTATPTTLNCGKKARGEFVSCFKLMVDDTMNSISHNIGNALQLSKLGGGVGISLIDLRCAGDPIKEIENRASGVMPVAKLLENSFSYANQLGSRAGSGVVWLNIFHGDIIDFLSAKKPNADEKIRLATLSTGIVVPDIFFELLKEDKDVYLFSPYDIYKKYGKRMSEINMSEVYYALLDDPDIRKLKKINSRKLYTEVKKTQIESGYPFEMFEDNVRKGNPLNSVGKVKILNLCTEVAQNQETSIITDYDEVDIIGEDVSCNLGSEDIHKSTKSENFGELIETSVELLTAVSDMTNISNVPSVSKGNKEMHSVGLGVMNLHGHLMDNSIQYGEAESLNFVDVYFAALNYHSLRASNNIAKKRKKTFKGFDKSTYATGEYFDWYLNNPIEIKYDVVKKALGNIEPVTVEQWQQLKKDVIEHGLYHSYRLCVAPTGSISYVRSATASISPITERVEVRDYGDSRTIYPMPFLTNENHNDYKEAYEMDMYKMIDLYATAQRHVDQALSMTLYITDDWDTEMLTRLYYYAWMKGIKSTYYVRQRMKTLEDCVACSI</sequence>
<dbReference type="PRINTS" id="PR01183">
    <property type="entry name" value="RIBORDTASEM1"/>
</dbReference>
<dbReference type="InterPro" id="IPR013509">
    <property type="entry name" value="RNR_lsu_N"/>
</dbReference>
<evidence type="ECO:0000256" key="6">
    <source>
        <dbReference type="ARBA" id="ARBA00023002"/>
    </source>
</evidence>
<evidence type="ECO:0000256" key="8">
    <source>
        <dbReference type="ARBA" id="ARBA00023157"/>
    </source>
</evidence>
<dbReference type="Proteomes" id="UP000037109">
    <property type="component" value="Unassembled WGS sequence"/>
</dbReference>
<dbReference type="InterPro" id="IPR013346">
    <property type="entry name" value="NrdE_NrdA_C"/>
</dbReference>
<proteinExistence type="inferred from homology"/>
<evidence type="ECO:0000259" key="11">
    <source>
        <dbReference type="PROSITE" id="PS00089"/>
    </source>
</evidence>
<evidence type="ECO:0000256" key="2">
    <source>
        <dbReference type="ARBA" id="ARBA00012274"/>
    </source>
</evidence>
<dbReference type="GO" id="GO:0004748">
    <property type="term" value="F:ribonucleoside-diphosphate reductase activity, thioredoxin disulfide as acceptor"/>
    <property type="evidence" value="ECO:0007669"/>
    <property type="project" value="UniProtKB-EC"/>
</dbReference>
<dbReference type="GO" id="GO:0009263">
    <property type="term" value="P:deoxyribonucleotide biosynthetic process"/>
    <property type="evidence" value="ECO:0007669"/>
    <property type="project" value="UniProtKB-KW"/>
</dbReference>
<comment type="catalytic activity">
    <reaction evidence="9 10">
        <text>a 2'-deoxyribonucleoside 5'-diphosphate + [thioredoxin]-disulfide + H2O = a ribonucleoside 5'-diphosphate + [thioredoxin]-dithiol</text>
        <dbReference type="Rhea" id="RHEA:23252"/>
        <dbReference type="Rhea" id="RHEA-COMP:10698"/>
        <dbReference type="Rhea" id="RHEA-COMP:10700"/>
        <dbReference type="ChEBI" id="CHEBI:15377"/>
        <dbReference type="ChEBI" id="CHEBI:29950"/>
        <dbReference type="ChEBI" id="CHEBI:50058"/>
        <dbReference type="ChEBI" id="CHEBI:57930"/>
        <dbReference type="ChEBI" id="CHEBI:73316"/>
        <dbReference type="EC" id="1.17.4.1"/>
    </reaction>
</comment>
<dbReference type="GO" id="GO:0005971">
    <property type="term" value="C:ribonucleoside-diphosphate reductase complex"/>
    <property type="evidence" value="ECO:0007669"/>
    <property type="project" value="TreeGrafter"/>
</dbReference>
<comment type="similarity">
    <text evidence="1 10">Belongs to the ribonucleoside diphosphate reductase large chain family.</text>
</comment>
<dbReference type="SUPFAM" id="SSF48168">
    <property type="entry name" value="R1 subunit of ribonucleotide reductase, N-terminal domain"/>
    <property type="match status" value="1"/>
</dbReference>